<dbReference type="SMART" id="SM00829">
    <property type="entry name" value="PKS_ER"/>
    <property type="match status" value="1"/>
</dbReference>
<gene>
    <name evidence="4" type="ORF">M378DRAFT_22430</name>
</gene>
<keyword evidence="1" id="KW-0521">NADP</keyword>
<dbReference type="PANTHER" id="PTHR48106:SF18">
    <property type="entry name" value="QUINONE OXIDOREDUCTASE PIG3"/>
    <property type="match status" value="1"/>
</dbReference>
<keyword evidence="2" id="KW-0560">Oxidoreductase</keyword>
<proteinExistence type="predicted"/>
<evidence type="ECO:0000313" key="4">
    <source>
        <dbReference type="EMBL" id="KIL67728.1"/>
    </source>
</evidence>
<protein>
    <recommendedName>
        <fullName evidence="3">Enoyl reductase (ER) domain-containing protein</fullName>
    </recommendedName>
</protein>
<evidence type="ECO:0000259" key="3">
    <source>
        <dbReference type="SMART" id="SM00829"/>
    </source>
</evidence>
<dbReference type="Pfam" id="PF08240">
    <property type="entry name" value="ADH_N"/>
    <property type="match status" value="1"/>
</dbReference>
<organism evidence="4 5">
    <name type="scientific">Amanita muscaria (strain Koide BX008)</name>
    <dbReference type="NCBI Taxonomy" id="946122"/>
    <lineage>
        <taxon>Eukaryota</taxon>
        <taxon>Fungi</taxon>
        <taxon>Dikarya</taxon>
        <taxon>Basidiomycota</taxon>
        <taxon>Agaricomycotina</taxon>
        <taxon>Agaricomycetes</taxon>
        <taxon>Agaricomycetidae</taxon>
        <taxon>Agaricales</taxon>
        <taxon>Pluteineae</taxon>
        <taxon>Amanitaceae</taxon>
        <taxon>Amanita</taxon>
    </lineage>
</organism>
<accession>A0A0C2XFS3</accession>
<dbReference type="InterPro" id="IPR036291">
    <property type="entry name" value="NAD(P)-bd_dom_sf"/>
</dbReference>
<dbReference type="PANTHER" id="PTHR48106">
    <property type="entry name" value="QUINONE OXIDOREDUCTASE PIG3-RELATED"/>
    <property type="match status" value="1"/>
</dbReference>
<reference evidence="4 5" key="1">
    <citation type="submission" date="2014-04" db="EMBL/GenBank/DDBJ databases">
        <title>Evolutionary Origins and Diversification of the Mycorrhizal Mutualists.</title>
        <authorList>
            <consortium name="DOE Joint Genome Institute"/>
            <consortium name="Mycorrhizal Genomics Consortium"/>
            <person name="Kohler A."/>
            <person name="Kuo A."/>
            <person name="Nagy L.G."/>
            <person name="Floudas D."/>
            <person name="Copeland A."/>
            <person name="Barry K.W."/>
            <person name="Cichocki N."/>
            <person name="Veneault-Fourrey C."/>
            <person name="LaButti K."/>
            <person name="Lindquist E.A."/>
            <person name="Lipzen A."/>
            <person name="Lundell T."/>
            <person name="Morin E."/>
            <person name="Murat C."/>
            <person name="Riley R."/>
            <person name="Ohm R."/>
            <person name="Sun H."/>
            <person name="Tunlid A."/>
            <person name="Henrissat B."/>
            <person name="Grigoriev I.V."/>
            <person name="Hibbett D.S."/>
            <person name="Martin F."/>
        </authorList>
    </citation>
    <scope>NUCLEOTIDE SEQUENCE [LARGE SCALE GENOMIC DNA]</scope>
    <source>
        <strain evidence="4 5">Koide BX008</strain>
    </source>
</reference>
<dbReference type="GO" id="GO:0070402">
    <property type="term" value="F:NADPH binding"/>
    <property type="evidence" value="ECO:0007669"/>
    <property type="project" value="TreeGrafter"/>
</dbReference>
<dbReference type="InParanoid" id="A0A0C2XFS3"/>
<name>A0A0C2XFS3_AMAMK</name>
<dbReference type="InterPro" id="IPR011032">
    <property type="entry name" value="GroES-like_sf"/>
</dbReference>
<dbReference type="SUPFAM" id="SSF50129">
    <property type="entry name" value="GroES-like"/>
    <property type="match status" value="1"/>
</dbReference>
<dbReference type="InterPro" id="IPR013154">
    <property type="entry name" value="ADH-like_N"/>
</dbReference>
<evidence type="ECO:0000256" key="2">
    <source>
        <dbReference type="ARBA" id="ARBA00023002"/>
    </source>
</evidence>
<evidence type="ECO:0000313" key="5">
    <source>
        <dbReference type="Proteomes" id="UP000054549"/>
    </source>
</evidence>
<feature type="non-terminal residue" evidence="4">
    <location>
        <position position="175"/>
    </location>
</feature>
<feature type="domain" description="Enoyl reductase (ER)" evidence="3">
    <location>
        <begin position="11"/>
        <end position="174"/>
    </location>
</feature>
<dbReference type="Gene3D" id="3.90.180.10">
    <property type="entry name" value="Medium-chain alcohol dehydrogenases, catalytic domain"/>
    <property type="match status" value="1"/>
</dbReference>
<dbReference type="Gene3D" id="3.40.50.720">
    <property type="entry name" value="NAD(P)-binding Rossmann-like Domain"/>
    <property type="match status" value="1"/>
</dbReference>
<dbReference type="HOGENOM" id="CLU_026673_21_5_1"/>
<dbReference type="Proteomes" id="UP000054549">
    <property type="component" value="Unassembled WGS sequence"/>
</dbReference>
<dbReference type="STRING" id="946122.A0A0C2XFS3"/>
<keyword evidence="5" id="KW-1185">Reference proteome</keyword>
<dbReference type="GO" id="GO:0016651">
    <property type="term" value="F:oxidoreductase activity, acting on NAD(P)H"/>
    <property type="evidence" value="ECO:0007669"/>
    <property type="project" value="TreeGrafter"/>
</dbReference>
<dbReference type="EMBL" id="KN818230">
    <property type="protein sequence ID" value="KIL67728.1"/>
    <property type="molecule type" value="Genomic_DNA"/>
</dbReference>
<dbReference type="InterPro" id="IPR020843">
    <property type="entry name" value="ER"/>
</dbReference>
<sequence length="175" mass="18344">MRAVIVKDGAGPADNLYIGEVPTPIPKTGEVLIKINAFGLNRMDISQREGKYLPPPGSSSILGVEFSGIIVDLGPLVSGWKVDDEVLGLTGGGAYAEYIVCLQTHILKKPTHLSWEEAASIPEAFLTAFQALSLIGNLKQNDNVLVHAGASGVGVAAIQLARVFGANHIIATTST</sequence>
<evidence type="ECO:0000256" key="1">
    <source>
        <dbReference type="ARBA" id="ARBA00022857"/>
    </source>
</evidence>
<dbReference type="SUPFAM" id="SSF51735">
    <property type="entry name" value="NAD(P)-binding Rossmann-fold domains"/>
    <property type="match status" value="1"/>
</dbReference>
<dbReference type="AlphaFoldDB" id="A0A0C2XFS3"/>
<dbReference type="OrthoDB" id="203908at2759"/>